<dbReference type="SUPFAM" id="SSF51126">
    <property type="entry name" value="Pectin lyase-like"/>
    <property type="match status" value="1"/>
</dbReference>
<dbReference type="InterPro" id="IPR039448">
    <property type="entry name" value="Beta_helix"/>
</dbReference>
<gene>
    <name evidence="2" type="ORF">FE784_04700</name>
</gene>
<evidence type="ECO:0000259" key="1">
    <source>
        <dbReference type="Pfam" id="PF13229"/>
    </source>
</evidence>
<dbReference type="OrthoDB" id="7779280at2"/>
<organism evidence="2 3">
    <name type="scientific">Paenibacillus hemerocallicola</name>
    <dbReference type="NCBI Taxonomy" id="1172614"/>
    <lineage>
        <taxon>Bacteria</taxon>
        <taxon>Bacillati</taxon>
        <taxon>Bacillota</taxon>
        <taxon>Bacilli</taxon>
        <taxon>Bacillales</taxon>
        <taxon>Paenibacillaceae</taxon>
        <taxon>Paenibacillus</taxon>
    </lineage>
</organism>
<evidence type="ECO:0000313" key="3">
    <source>
        <dbReference type="Proteomes" id="UP000307943"/>
    </source>
</evidence>
<keyword evidence="3" id="KW-1185">Reference proteome</keyword>
<dbReference type="Gene3D" id="2.160.20.10">
    <property type="entry name" value="Single-stranded right-handed beta-helix, Pectin lyase-like"/>
    <property type="match status" value="1"/>
</dbReference>
<evidence type="ECO:0000313" key="2">
    <source>
        <dbReference type="EMBL" id="TNJ67473.1"/>
    </source>
</evidence>
<reference evidence="2 3" key="1">
    <citation type="submission" date="2019-05" db="EMBL/GenBank/DDBJ databases">
        <title>We sequenced the genome of Paenibacillus hemerocallicola KCTC 33185 for further insight into its adaptation and study the phylogeny of Paenibacillus.</title>
        <authorList>
            <person name="Narsing Rao M.P."/>
        </authorList>
    </citation>
    <scope>NUCLEOTIDE SEQUENCE [LARGE SCALE GENOMIC DNA]</scope>
    <source>
        <strain evidence="2 3">KCTC 33185</strain>
    </source>
</reference>
<dbReference type="Proteomes" id="UP000307943">
    <property type="component" value="Unassembled WGS sequence"/>
</dbReference>
<dbReference type="InterPro" id="IPR011050">
    <property type="entry name" value="Pectin_lyase_fold/virulence"/>
</dbReference>
<comment type="caution">
    <text evidence="2">The sequence shown here is derived from an EMBL/GenBank/DDBJ whole genome shotgun (WGS) entry which is preliminary data.</text>
</comment>
<name>A0A5C4TED2_9BACL</name>
<dbReference type="InterPro" id="IPR006626">
    <property type="entry name" value="PbH1"/>
</dbReference>
<dbReference type="AlphaFoldDB" id="A0A5C4TED2"/>
<dbReference type="Pfam" id="PF13229">
    <property type="entry name" value="Beta_helix"/>
    <property type="match status" value="1"/>
</dbReference>
<feature type="domain" description="Right handed beta helix" evidence="1">
    <location>
        <begin position="288"/>
        <end position="420"/>
    </location>
</feature>
<dbReference type="SMART" id="SM00710">
    <property type="entry name" value="PbH1"/>
    <property type="match status" value="5"/>
</dbReference>
<sequence length="655" mass="70304">MTTLAFLGVSGREGIFEWTAGDYSAHIAADTAEGIFIKADAIAVTAGAWVRVYDEIDVRWFGAAGDGSDATTAFAAAISLSQFLGFNRIVCKNSIKQFKIVELQITDDIEIDLGGATILGDFGAWGTHSVNATPIYWTKNVFYSVAADAPSVTLKNMTINGQNSPANPMIGGTPLIDFRGPASPANSKVIMENIVMTRGSNRRYTTGSGIAAPTLLLDARNMEILLYNLDHVWIDDCTLRSSPGEMLQVQSDDARTVLKINRLYATKARDGNPSTKWSSSALNVLNCHPSSEMRNSHFYFFTKGAVNWESGGGLISSCIFDYVDDSNGLDFNEAGSYRFDNHTVRNCYFRNISNVGIRTSGSNELFENNTFEEVNLPIRFEAGVAGNPARGAWLKTNQVSLVNNTVRNNNVVCCSTSHTGKQEISALGVSSSIFIELRVDGGSIVERQPSTKKSLFGVWGKHVRLSLSGYFGNGTTALVYLTGTATCFARDCIFAPEAGESVHVFEFVNLTVGARGIVLDNCSRTTVLDAGNYDFRTTTVTFDRNSIHVNNSPDFAGTTNNAVVIRDERLKGSKSFDPDSMVSGASVSTTVTVAGCRVSDADAILVSVSVSTAGLLVTGTVTANDTVTVVYANLTGSAVDLGAHTLTVYVMKTNA</sequence>
<dbReference type="InterPro" id="IPR012334">
    <property type="entry name" value="Pectin_lyas_fold"/>
</dbReference>
<accession>A0A5C4TED2</accession>
<proteinExistence type="predicted"/>
<dbReference type="EMBL" id="VDCQ01000005">
    <property type="protein sequence ID" value="TNJ67473.1"/>
    <property type="molecule type" value="Genomic_DNA"/>
</dbReference>
<protein>
    <recommendedName>
        <fullName evidence="1">Right handed beta helix domain-containing protein</fullName>
    </recommendedName>
</protein>